<dbReference type="EMBL" id="CP027665">
    <property type="protein sequence ID" value="AVO37071.1"/>
    <property type="molecule type" value="Genomic_DNA"/>
</dbReference>
<keyword evidence="2" id="KW-0560">Oxidoreductase</keyword>
<reference evidence="3" key="1">
    <citation type="submission" date="2018-03" db="EMBL/GenBank/DDBJ databases">
        <title>Genomic analysis of the strain SH-1 isolated from shrimp intestine.</title>
        <authorList>
            <person name="Kim Y.-S."/>
            <person name="Kim S.-E."/>
            <person name="Kim K.-H."/>
        </authorList>
    </citation>
    <scope>NUCLEOTIDE SEQUENCE [LARGE SCALE GENOMIC DNA]</scope>
    <source>
        <strain evidence="3">SH-1</strain>
    </source>
</reference>
<accession>A0A2S0MMU1</accession>
<feature type="domain" description="VOC" evidence="1">
    <location>
        <begin position="12"/>
        <end position="137"/>
    </location>
</feature>
<proteinExistence type="predicted"/>
<dbReference type="PROSITE" id="PS51819">
    <property type="entry name" value="VOC"/>
    <property type="match status" value="1"/>
</dbReference>
<dbReference type="Proteomes" id="UP000237655">
    <property type="component" value="Chromosome"/>
</dbReference>
<protein>
    <submittedName>
        <fullName evidence="2">Glyoxalase/bleomycin resistance/extradiol dioxygenase family protein</fullName>
    </submittedName>
</protein>
<dbReference type="InterPro" id="IPR037523">
    <property type="entry name" value="VOC_core"/>
</dbReference>
<keyword evidence="2" id="KW-0223">Dioxygenase</keyword>
<dbReference type="RefSeq" id="WP_106471385.1">
    <property type="nucleotide sequence ID" value="NZ_CP027665.1"/>
</dbReference>
<sequence length="141" mass="15073">MTDLPAAPRPAAILEAAIYVDDLDAAEAFYGGLIGLERIQRAGDRHVFFRVGAGVLLVFDPARSEIPTGNPKLPVPPHGTRGPGHVCLALDRAAIDTMGARLAAAGVETEARFDWPNGALSLYVRDPAGNSVEFAEPWLWE</sequence>
<evidence type="ECO:0000313" key="3">
    <source>
        <dbReference type="Proteomes" id="UP000237655"/>
    </source>
</evidence>
<dbReference type="Gene3D" id="3.10.180.10">
    <property type="entry name" value="2,3-Dihydroxybiphenyl 1,2-Dioxygenase, domain 1"/>
    <property type="match status" value="1"/>
</dbReference>
<dbReference type="Pfam" id="PF00903">
    <property type="entry name" value="Glyoxalase"/>
    <property type="match status" value="1"/>
</dbReference>
<dbReference type="InterPro" id="IPR050383">
    <property type="entry name" value="GlyoxalaseI/FosfomycinResist"/>
</dbReference>
<dbReference type="AlphaFoldDB" id="A0A2S0MMU1"/>
<dbReference type="InterPro" id="IPR004360">
    <property type="entry name" value="Glyas_Fos-R_dOase_dom"/>
</dbReference>
<name>A0A2S0MMU1_9RHOB</name>
<keyword evidence="3" id="KW-1185">Reference proteome</keyword>
<evidence type="ECO:0000259" key="1">
    <source>
        <dbReference type="PROSITE" id="PS51819"/>
    </source>
</evidence>
<gene>
    <name evidence="2" type="ORF">C6Y53_04690</name>
</gene>
<evidence type="ECO:0000313" key="2">
    <source>
        <dbReference type="EMBL" id="AVO37071.1"/>
    </source>
</evidence>
<dbReference type="PANTHER" id="PTHR21366:SF22">
    <property type="entry name" value="VOC DOMAIN-CONTAINING PROTEIN"/>
    <property type="match status" value="1"/>
</dbReference>
<organism evidence="2 3">
    <name type="scientific">Pukyongiella litopenaei</name>
    <dbReference type="NCBI Taxonomy" id="2605946"/>
    <lineage>
        <taxon>Bacteria</taxon>
        <taxon>Pseudomonadati</taxon>
        <taxon>Pseudomonadota</taxon>
        <taxon>Alphaproteobacteria</taxon>
        <taxon>Rhodobacterales</taxon>
        <taxon>Paracoccaceae</taxon>
        <taxon>Pukyongiella</taxon>
    </lineage>
</organism>
<dbReference type="InterPro" id="IPR029068">
    <property type="entry name" value="Glyas_Bleomycin-R_OHBP_Dase"/>
</dbReference>
<dbReference type="SUPFAM" id="SSF54593">
    <property type="entry name" value="Glyoxalase/Bleomycin resistance protein/Dihydroxybiphenyl dioxygenase"/>
    <property type="match status" value="1"/>
</dbReference>
<dbReference type="PANTHER" id="PTHR21366">
    <property type="entry name" value="GLYOXALASE FAMILY PROTEIN"/>
    <property type="match status" value="1"/>
</dbReference>
<dbReference type="GO" id="GO:0051213">
    <property type="term" value="F:dioxygenase activity"/>
    <property type="evidence" value="ECO:0007669"/>
    <property type="project" value="UniProtKB-KW"/>
</dbReference>
<dbReference type="KEGG" id="thas:C6Y53_04690"/>